<dbReference type="Pfam" id="PF00621">
    <property type="entry name" value="RhoGEF"/>
    <property type="match status" value="1"/>
</dbReference>
<reference evidence="2" key="2">
    <citation type="submission" date="2025-08" db="UniProtKB">
        <authorList>
            <consortium name="Ensembl"/>
        </authorList>
    </citation>
    <scope>IDENTIFICATION</scope>
</reference>
<dbReference type="InterPro" id="IPR000219">
    <property type="entry name" value="DH_dom"/>
</dbReference>
<feature type="domain" description="DH" evidence="1">
    <location>
        <begin position="1"/>
        <end position="148"/>
    </location>
</feature>
<dbReference type="Ensembl" id="ENSSAUT00010046023.1">
    <property type="protein sequence ID" value="ENSSAUP00010043743.1"/>
    <property type="gene ID" value="ENSSAUG00010018321.1"/>
</dbReference>
<dbReference type="AlphaFoldDB" id="A0A671WYA3"/>
<gene>
    <name evidence="2" type="primary">ngef</name>
</gene>
<dbReference type="Gene3D" id="1.20.900.10">
    <property type="entry name" value="Dbl homology (DH) domain"/>
    <property type="match status" value="1"/>
</dbReference>
<dbReference type="PANTHER" id="PTHR12845:SF8">
    <property type="entry name" value="EPHEXIN-1"/>
    <property type="match status" value="1"/>
</dbReference>
<dbReference type="GO" id="GO:0005085">
    <property type="term" value="F:guanyl-nucleotide exchange factor activity"/>
    <property type="evidence" value="ECO:0007669"/>
    <property type="project" value="InterPro"/>
</dbReference>
<dbReference type="Proteomes" id="UP000472265">
    <property type="component" value="Chromosome 2"/>
</dbReference>
<dbReference type="PANTHER" id="PTHR12845">
    <property type="entry name" value="GUANINE NUCLEOTIDE EXCHANGE FACTOR"/>
    <property type="match status" value="1"/>
</dbReference>
<proteinExistence type="predicted"/>
<evidence type="ECO:0000259" key="1">
    <source>
        <dbReference type="PROSITE" id="PS50010"/>
    </source>
</evidence>
<keyword evidence="3" id="KW-1185">Reference proteome</keyword>
<accession>A0A671WYA3</accession>
<evidence type="ECO:0000313" key="3">
    <source>
        <dbReference type="Proteomes" id="UP000472265"/>
    </source>
</evidence>
<reference evidence="2" key="1">
    <citation type="submission" date="2021-04" db="EMBL/GenBank/DDBJ databases">
        <authorList>
            <consortium name="Wellcome Sanger Institute Data Sharing"/>
        </authorList>
    </citation>
    <scope>NUCLEOTIDE SEQUENCE [LARGE SCALE GENOMIC DNA]</scope>
</reference>
<organism evidence="2 3">
    <name type="scientific">Sparus aurata</name>
    <name type="common">Gilthead sea bream</name>
    <dbReference type="NCBI Taxonomy" id="8175"/>
    <lineage>
        <taxon>Eukaryota</taxon>
        <taxon>Metazoa</taxon>
        <taxon>Chordata</taxon>
        <taxon>Craniata</taxon>
        <taxon>Vertebrata</taxon>
        <taxon>Euteleostomi</taxon>
        <taxon>Actinopterygii</taxon>
        <taxon>Neopterygii</taxon>
        <taxon>Teleostei</taxon>
        <taxon>Neoteleostei</taxon>
        <taxon>Acanthomorphata</taxon>
        <taxon>Eupercaria</taxon>
        <taxon>Spariformes</taxon>
        <taxon>Sparidae</taxon>
        <taxon>Sparus</taxon>
    </lineage>
</organism>
<dbReference type="PROSITE" id="PS50010">
    <property type="entry name" value="DH_2"/>
    <property type="match status" value="1"/>
</dbReference>
<name>A0A671WYA3_SPAAU</name>
<evidence type="ECO:0000313" key="2">
    <source>
        <dbReference type="Ensembl" id="ENSSAUP00010043743.1"/>
    </source>
</evidence>
<reference evidence="2" key="3">
    <citation type="submission" date="2025-09" db="UniProtKB">
        <authorList>
            <consortium name="Ensembl"/>
        </authorList>
    </citation>
    <scope>IDENTIFICATION</scope>
</reference>
<protein>
    <submittedName>
        <fullName evidence="2">Neuronal guanine nucleotide exchange factor</fullName>
    </submittedName>
</protein>
<dbReference type="SUPFAM" id="SSF48065">
    <property type="entry name" value="DBL homology domain (DH-domain)"/>
    <property type="match status" value="1"/>
</dbReference>
<dbReference type="SMART" id="SM00325">
    <property type="entry name" value="RhoGEF"/>
    <property type="match status" value="1"/>
</dbReference>
<dbReference type="InterPro" id="IPR035899">
    <property type="entry name" value="DBL_dom_sf"/>
</dbReference>
<dbReference type="GeneTree" id="ENSGT01030000234571"/>
<sequence>LQEAMFELVTSEASYYKSLEILETHFLRNPVLINTLSQSDMHFLFSNIEEVMKASERFLMDLEHRIEKSILISDVCDIVHYHAVEHFNVFIKYVINQVYQEKNYRRILEGNPAFREAMAVLENHPRVRGLSFTSFLILPFQRITRLKLNVFIFPLKPIPISLKTPFTCPSMAGSESCKIHRSIFCLRLYKCKNEIWELLLDQPAVNLLFWLLIGKGGRPPLARHFTCLSQS</sequence>
<dbReference type="InterPro" id="IPR047271">
    <property type="entry name" value="Ephexin-like"/>
</dbReference>